<feature type="non-terminal residue" evidence="1">
    <location>
        <position position="1"/>
    </location>
</feature>
<accession>A0AAV7RPV8</accession>
<reference evidence="1" key="1">
    <citation type="journal article" date="2022" name="bioRxiv">
        <title>Sequencing and chromosome-scale assembly of the giantPleurodeles waltlgenome.</title>
        <authorList>
            <person name="Brown T."/>
            <person name="Elewa A."/>
            <person name="Iarovenko S."/>
            <person name="Subramanian E."/>
            <person name="Araus A.J."/>
            <person name="Petzold A."/>
            <person name="Susuki M."/>
            <person name="Suzuki K.-i.T."/>
            <person name="Hayashi T."/>
            <person name="Toyoda A."/>
            <person name="Oliveira C."/>
            <person name="Osipova E."/>
            <person name="Leigh N.D."/>
            <person name="Simon A."/>
            <person name="Yun M.H."/>
        </authorList>
    </citation>
    <scope>NUCLEOTIDE SEQUENCE</scope>
    <source>
        <strain evidence="1">20211129_DDA</strain>
        <tissue evidence="1">Liver</tissue>
    </source>
</reference>
<name>A0AAV7RPV8_PLEWA</name>
<keyword evidence="2" id="KW-1185">Reference proteome</keyword>
<evidence type="ECO:0000313" key="1">
    <source>
        <dbReference type="EMBL" id="KAJ1153602.1"/>
    </source>
</evidence>
<evidence type="ECO:0000313" key="2">
    <source>
        <dbReference type="Proteomes" id="UP001066276"/>
    </source>
</evidence>
<dbReference type="EMBL" id="JANPWB010000009">
    <property type="protein sequence ID" value="KAJ1153602.1"/>
    <property type="molecule type" value="Genomic_DNA"/>
</dbReference>
<sequence length="123" mass="13587">DIPCPCLLSPHSVILSRTPSCFIYSFFLLGTPVHPTLPFCKCRCHLSLPASCDISFCRQTCHSQKGPICSTRPHSLQDTQQKRQRGSLLLHLQDSGDFGCNRSPVHHMIEVSVGDYCTLGAVC</sequence>
<protein>
    <submittedName>
        <fullName evidence="1">Uncharacterized protein</fullName>
    </submittedName>
</protein>
<dbReference type="AlphaFoldDB" id="A0AAV7RPV8"/>
<dbReference type="Proteomes" id="UP001066276">
    <property type="component" value="Chromosome 5"/>
</dbReference>
<gene>
    <name evidence="1" type="ORF">NDU88_006361</name>
</gene>
<feature type="non-terminal residue" evidence="1">
    <location>
        <position position="123"/>
    </location>
</feature>
<comment type="caution">
    <text evidence="1">The sequence shown here is derived from an EMBL/GenBank/DDBJ whole genome shotgun (WGS) entry which is preliminary data.</text>
</comment>
<organism evidence="1 2">
    <name type="scientific">Pleurodeles waltl</name>
    <name type="common">Iberian ribbed newt</name>
    <dbReference type="NCBI Taxonomy" id="8319"/>
    <lineage>
        <taxon>Eukaryota</taxon>
        <taxon>Metazoa</taxon>
        <taxon>Chordata</taxon>
        <taxon>Craniata</taxon>
        <taxon>Vertebrata</taxon>
        <taxon>Euteleostomi</taxon>
        <taxon>Amphibia</taxon>
        <taxon>Batrachia</taxon>
        <taxon>Caudata</taxon>
        <taxon>Salamandroidea</taxon>
        <taxon>Salamandridae</taxon>
        <taxon>Pleurodelinae</taxon>
        <taxon>Pleurodeles</taxon>
    </lineage>
</organism>
<proteinExistence type="predicted"/>